<dbReference type="EMBL" id="MLYV02000559">
    <property type="protein sequence ID" value="PSR83467.1"/>
    <property type="molecule type" value="Genomic_DNA"/>
</dbReference>
<keyword evidence="2" id="KW-1185">Reference proteome</keyword>
<proteinExistence type="predicted"/>
<dbReference type="InterPro" id="IPR032675">
    <property type="entry name" value="LRR_dom_sf"/>
</dbReference>
<dbReference type="SUPFAM" id="SSF52047">
    <property type="entry name" value="RNI-like"/>
    <property type="match status" value="1"/>
</dbReference>
<dbReference type="Gene3D" id="3.80.10.10">
    <property type="entry name" value="Ribonuclease Inhibitor"/>
    <property type="match status" value="1"/>
</dbReference>
<evidence type="ECO:0000313" key="1">
    <source>
        <dbReference type="EMBL" id="PSR83467.1"/>
    </source>
</evidence>
<dbReference type="AlphaFoldDB" id="A0A2R6P1K2"/>
<accession>A0A2R6P1K2</accession>
<dbReference type="OrthoDB" id="2795948at2759"/>
<sequence length="176" mass="20151">MPMRLSRVLPNLEALLIMDLDWRNPHKSFFMFLAGFSTVRILQMDDVYFDSPRRLLQFLSFFPHLNTLKLNGIQYGGGIPSSFHAGGVRPKLQLHMDSVEILQIAEDWHVMEWLNRSVLSTNSICIQISKLLGSRISVFQKFLDRNTSLRKLSISFARPVLAYDILGTYATTYAGP</sequence>
<name>A0A2R6P1K2_9APHY</name>
<reference evidence="1 2" key="1">
    <citation type="submission" date="2018-02" db="EMBL/GenBank/DDBJ databases">
        <title>Genome sequence of the basidiomycete white-rot fungus Phlebia centrifuga.</title>
        <authorList>
            <person name="Granchi Z."/>
            <person name="Peng M."/>
            <person name="de Vries R.P."/>
            <person name="Hilden K."/>
            <person name="Makela M.R."/>
            <person name="Grigoriev I."/>
            <person name="Riley R."/>
        </authorList>
    </citation>
    <scope>NUCLEOTIDE SEQUENCE [LARGE SCALE GENOMIC DNA]</scope>
    <source>
        <strain evidence="1 2">FBCC195</strain>
    </source>
</reference>
<gene>
    <name evidence="1" type="ORF">PHLCEN_2v5739</name>
</gene>
<organism evidence="1 2">
    <name type="scientific">Hermanssonia centrifuga</name>
    <dbReference type="NCBI Taxonomy" id="98765"/>
    <lineage>
        <taxon>Eukaryota</taxon>
        <taxon>Fungi</taxon>
        <taxon>Dikarya</taxon>
        <taxon>Basidiomycota</taxon>
        <taxon>Agaricomycotina</taxon>
        <taxon>Agaricomycetes</taxon>
        <taxon>Polyporales</taxon>
        <taxon>Meruliaceae</taxon>
        <taxon>Hermanssonia</taxon>
    </lineage>
</organism>
<protein>
    <submittedName>
        <fullName evidence="1">Uncharacterized protein</fullName>
    </submittedName>
</protein>
<dbReference type="Proteomes" id="UP000186601">
    <property type="component" value="Unassembled WGS sequence"/>
</dbReference>
<comment type="caution">
    <text evidence="1">The sequence shown here is derived from an EMBL/GenBank/DDBJ whole genome shotgun (WGS) entry which is preliminary data.</text>
</comment>
<evidence type="ECO:0000313" key="2">
    <source>
        <dbReference type="Proteomes" id="UP000186601"/>
    </source>
</evidence>